<gene>
    <name evidence="2" type="ORF">C7449_101327</name>
</gene>
<name>A0A2T5BI64_MYCDI</name>
<evidence type="ECO:0000256" key="1">
    <source>
        <dbReference type="SAM" id="Phobius"/>
    </source>
</evidence>
<keyword evidence="1" id="KW-0812">Transmembrane</keyword>
<protein>
    <recommendedName>
        <fullName evidence="4">Holin</fullName>
    </recommendedName>
</protein>
<sequence length="69" mass="7081">MIADTKAWYLSKTVWGGVLAIAASLANLVGVEIGGAEQAELADRITAFLAAGGGILAVAGRLSAQRRLR</sequence>
<dbReference type="EMBL" id="PZZZ01000001">
    <property type="protein sequence ID" value="PTM98662.1"/>
    <property type="molecule type" value="Genomic_DNA"/>
</dbReference>
<reference evidence="2 3" key="1">
    <citation type="submission" date="2018-04" db="EMBL/GenBank/DDBJ databases">
        <title>Genomic Encyclopedia of Type Strains, Phase IV (KMG-IV): sequencing the most valuable type-strain genomes for metagenomic binning, comparative biology and taxonomic classification.</title>
        <authorList>
            <person name="Goeker M."/>
        </authorList>
    </citation>
    <scope>NUCLEOTIDE SEQUENCE [LARGE SCALE GENOMIC DNA]</scope>
    <source>
        <strain evidence="2 3">DSM 7138</strain>
    </source>
</reference>
<evidence type="ECO:0000313" key="2">
    <source>
        <dbReference type="EMBL" id="PTM98662.1"/>
    </source>
</evidence>
<comment type="caution">
    <text evidence="2">The sequence shown here is derived from an EMBL/GenBank/DDBJ whole genome shotgun (WGS) entry which is preliminary data.</text>
</comment>
<dbReference type="RefSeq" id="WP_245414261.1">
    <property type="nucleotide sequence ID" value="NZ_JBHEEX010000006.1"/>
</dbReference>
<dbReference type="Proteomes" id="UP000241247">
    <property type="component" value="Unassembled WGS sequence"/>
</dbReference>
<keyword evidence="1" id="KW-0472">Membrane</keyword>
<keyword evidence="1" id="KW-1133">Transmembrane helix</keyword>
<feature type="transmembrane region" description="Helical" evidence="1">
    <location>
        <begin position="45"/>
        <end position="64"/>
    </location>
</feature>
<feature type="transmembrane region" description="Helical" evidence="1">
    <location>
        <begin position="12"/>
        <end position="33"/>
    </location>
</feature>
<accession>A0A2T5BI64</accession>
<evidence type="ECO:0000313" key="3">
    <source>
        <dbReference type="Proteomes" id="UP000241247"/>
    </source>
</evidence>
<keyword evidence="3" id="KW-1185">Reference proteome</keyword>
<evidence type="ECO:0008006" key="4">
    <source>
        <dbReference type="Google" id="ProtNLM"/>
    </source>
</evidence>
<organism evidence="2 3">
    <name type="scientific">Mycoplana dimorpha</name>
    <dbReference type="NCBI Taxonomy" id="28320"/>
    <lineage>
        <taxon>Bacteria</taxon>
        <taxon>Pseudomonadati</taxon>
        <taxon>Pseudomonadota</taxon>
        <taxon>Alphaproteobacteria</taxon>
        <taxon>Hyphomicrobiales</taxon>
        <taxon>Rhizobiaceae</taxon>
        <taxon>Mycoplana</taxon>
    </lineage>
</organism>
<dbReference type="AlphaFoldDB" id="A0A2T5BI64"/>
<proteinExistence type="predicted"/>